<dbReference type="InterPro" id="IPR011129">
    <property type="entry name" value="CSD"/>
</dbReference>
<feature type="domain" description="CSD" evidence="1">
    <location>
        <begin position="26"/>
        <end position="91"/>
    </location>
</feature>
<dbReference type="Proteomes" id="UP001294412">
    <property type="component" value="Unassembled WGS sequence"/>
</dbReference>
<dbReference type="CDD" id="cd04458">
    <property type="entry name" value="CSP_CDS"/>
    <property type="match status" value="2"/>
</dbReference>
<dbReference type="SMART" id="SM00357">
    <property type="entry name" value="CSP"/>
    <property type="match status" value="2"/>
</dbReference>
<dbReference type="PRINTS" id="PR00050">
    <property type="entry name" value="COLDSHOCK"/>
</dbReference>
<dbReference type="EMBL" id="JAXLPB010000001">
    <property type="protein sequence ID" value="MDY8108057.1"/>
    <property type="molecule type" value="Genomic_DNA"/>
</dbReference>
<dbReference type="PANTHER" id="PTHR11544">
    <property type="entry name" value="COLD SHOCK DOMAIN CONTAINING PROTEINS"/>
    <property type="match status" value="1"/>
</dbReference>
<name>A0ABU5HYT8_9HYPH</name>
<sequence length="191" mass="21095">MVERTSSDLEAHDRDMEAVTGADVHVVAGHIKWFDVAKGFGFIVPDDGTDDVLLHVTCLRRDGFSTAVEGARVVCEVQHGQRGVHAFRVLSMDASTGLHPSQMPPARTHTQVTASSDLVTATVKWFNRTKGYGFLTCREDDDDIFVHMETLRRYGMTELRLGQEVKVRYGMGRKGKMAAEVHPADATPASH</sequence>
<feature type="domain" description="CSD" evidence="1">
    <location>
        <begin position="118"/>
        <end position="183"/>
    </location>
</feature>
<keyword evidence="3" id="KW-1185">Reference proteome</keyword>
<dbReference type="SUPFAM" id="SSF50249">
    <property type="entry name" value="Nucleic acid-binding proteins"/>
    <property type="match status" value="2"/>
</dbReference>
<organism evidence="2 3">
    <name type="scientific">Fulvimarina uroteuthidis</name>
    <dbReference type="NCBI Taxonomy" id="3098149"/>
    <lineage>
        <taxon>Bacteria</taxon>
        <taxon>Pseudomonadati</taxon>
        <taxon>Pseudomonadota</taxon>
        <taxon>Alphaproteobacteria</taxon>
        <taxon>Hyphomicrobiales</taxon>
        <taxon>Aurantimonadaceae</taxon>
        <taxon>Fulvimarina</taxon>
    </lineage>
</organism>
<dbReference type="Gene3D" id="2.40.50.140">
    <property type="entry name" value="Nucleic acid-binding proteins"/>
    <property type="match status" value="2"/>
</dbReference>
<accession>A0ABU5HYT8</accession>
<reference evidence="2 3" key="1">
    <citation type="submission" date="2023-12" db="EMBL/GenBank/DDBJ databases">
        <title>Description of Novel Strain Fulvimarina sp. 2208YS6-2-32 isolated from Uroteuthis (Photololigo) edulis.</title>
        <authorList>
            <person name="Park J.-S."/>
        </authorList>
    </citation>
    <scope>NUCLEOTIDE SEQUENCE [LARGE SCALE GENOMIC DNA]</scope>
    <source>
        <strain evidence="2 3">2208YS6-2-32</strain>
    </source>
</reference>
<proteinExistence type="predicted"/>
<dbReference type="Pfam" id="PF00313">
    <property type="entry name" value="CSD"/>
    <property type="match status" value="2"/>
</dbReference>
<evidence type="ECO:0000313" key="2">
    <source>
        <dbReference type="EMBL" id="MDY8108057.1"/>
    </source>
</evidence>
<dbReference type="InterPro" id="IPR012340">
    <property type="entry name" value="NA-bd_OB-fold"/>
</dbReference>
<evidence type="ECO:0000313" key="3">
    <source>
        <dbReference type="Proteomes" id="UP001294412"/>
    </source>
</evidence>
<evidence type="ECO:0000259" key="1">
    <source>
        <dbReference type="PROSITE" id="PS51857"/>
    </source>
</evidence>
<dbReference type="PROSITE" id="PS51857">
    <property type="entry name" value="CSD_2"/>
    <property type="match status" value="2"/>
</dbReference>
<protein>
    <submittedName>
        <fullName evidence="2">Cold-shock protein</fullName>
    </submittedName>
</protein>
<gene>
    <name evidence="2" type="ORF">U0C82_02695</name>
</gene>
<dbReference type="RefSeq" id="WP_322185507.1">
    <property type="nucleotide sequence ID" value="NZ_JAXLPB010000001.1"/>
</dbReference>
<comment type="caution">
    <text evidence="2">The sequence shown here is derived from an EMBL/GenBank/DDBJ whole genome shotgun (WGS) entry which is preliminary data.</text>
</comment>
<dbReference type="InterPro" id="IPR050181">
    <property type="entry name" value="Cold_shock_domain"/>
</dbReference>
<dbReference type="InterPro" id="IPR002059">
    <property type="entry name" value="CSP_DNA-bd"/>
</dbReference>